<organism evidence="1 2">
    <name type="scientific">Candidatus Abyssobacteria bacterium SURF_17</name>
    <dbReference type="NCBI Taxonomy" id="2093361"/>
    <lineage>
        <taxon>Bacteria</taxon>
        <taxon>Pseudomonadati</taxon>
        <taxon>Candidatus Hydrogenedentota</taxon>
        <taxon>Candidatus Abyssobacteria</taxon>
    </lineage>
</organism>
<dbReference type="Pfam" id="PF12006">
    <property type="entry name" value="DUF3500"/>
    <property type="match status" value="1"/>
</dbReference>
<name>A0A419F9S7_9BACT</name>
<reference evidence="1 2" key="1">
    <citation type="journal article" date="2017" name="ISME J.">
        <title>Energy and carbon metabolisms in a deep terrestrial subsurface fluid microbial community.</title>
        <authorList>
            <person name="Momper L."/>
            <person name="Jungbluth S.P."/>
            <person name="Lee M.D."/>
            <person name="Amend J.P."/>
        </authorList>
    </citation>
    <scope>NUCLEOTIDE SEQUENCE [LARGE SCALE GENOMIC DNA]</scope>
    <source>
        <strain evidence="1">SURF_17</strain>
    </source>
</reference>
<dbReference type="PANTHER" id="PTHR37489">
    <property type="entry name" value="DUF3500 DOMAIN-CONTAINING PROTEIN"/>
    <property type="match status" value="1"/>
</dbReference>
<dbReference type="Proteomes" id="UP000285961">
    <property type="component" value="Unassembled WGS sequence"/>
</dbReference>
<protein>
    <submittedName>
        <fullName evidence="1">DUF3500 domain-containing protein</fullName>
    </submittedName>
</protein>
<evidence type="ECO:0000313" key="2">
    <source>
        <dbReference type="Proteomes" id="UP000285961"/>
    </source>
</evidence>
<dbReference type="AlphaFoldDB" id="A0A419F9S7"/>
<dbReference type="EMBL" id="QZKI01000001">
    <property type="protein sequence ID" value="RJP75647.1"/>
    <property type="molecule type" value="Genomic_DNA"/>
</dbReference>
<comment type="caution">
    <text evidence="1">The sequence shown here is derived from an EMBL/GenBank/DDBJ whole genome shotgun (WGS) entry which is preliminary data.</text>
</comment>
<dbReference type="PANTHER" id="PTHR37489:SF1">
    <property type="entry name" value="DUF3500 DOMAIN-CONTAINING PROTEIN"/>
    <property type="match status" value="1"/>
</dbReference>
<evidence type="ECO:0000313" key="1">
    <source>
        <dbReference type="EMBL" id="RJP75647.1"/>
    </source>
</evidence>
<accession>A0A419F9S7</accession>
<proteinExistence type="predicted"/>
<dbReference type="InterPro" id="IPR021889">
    <property type="entry name" value="DUF3500"/>
</dbReference>
<gene>
    <name evidence="1" type="ORF">C4532_00005</name>
</gene>
<sequence length="348" mass="38934">MHIKSPSPSIHAPIELSSETALRMAEAATTFLASLGSADRKRAQFPLESEFRSVWDYRPGERNGISLKELDSSQQKLAYALLASGLSRHGNAKALTIMSLEAVLAELEKPMRAFNRDPDLYYVTVFGSPSDDAPWAWRIEGHHLSVNFLVLEGKHIAPTPNFLGANPARVPNGPLEGLRVLAAEEDLARTLIGSMDANQLKKAVISSHAPADILTDNDPRVRLDEPAGLPYSAMNETQQSHLMNLISEYIHRVPRDVADMRIERIEKEGWQHLHFAWAGDTQPGGPHYYRVHGPSFLVEYDNTQNNANHIHSVWRDIHDDWGADLLKRHYQQSHEKRGVSSSGSRVPR</sequence>